<dbReference type="AlphaFoldDB" id="A0A6A6AJ65"/>
<dbReference type="OrthoDB" id="5135333at2759"/>
<dbReference type="InterPro" id="IPR010730">
    <property type="entry name" value="HET"/>
</dbReference>
<dbReference type="PANTHER" id="PTHR33112">
    <property type="entry name" value="DOMAIN PROTEIN, PUTATIVE-RELATED"/>
    <property type="match status" value="1"/>
</dbReference>
<dbReference type="RefSeq" id="XP_033525650.1">
    <property type="nucleotide sequence ID" value="XM_033663486.1"/>
</dbReference>
<evidence type="ECO:0000313" key="3">
    <source>
        <dbReference type="Proteomes" id="UP000799771"/>
    </source>
</evidence>
<proteinExistence type="predicted"/>
<dbReference type="EMBL" id="ML977502">
    <property type="protein sequence ID" value="KAF2131263.1"/>
    <property type="molecule type" value="Genomic_DNA"/>
</dbReference>
<protein>
    <recommendedName>
        <fullName evidence="1">Heterokaryon incompatibility domain-containing protein</fullName>
    </recommendedName>
</protein>
<dbReference type="PANTHER" id="PTHR33112:SF12">
    <property type="entry name" value="HETEROKARYON INCOMPATIBILITY DOMAIN-CONTAINING PROTEIN"/>
    <property type="match status" value="1"/>
</dbReference>
<feature type="domain" description="Heterokaryon incompatibility" evidence="1">
    <location>
        <begin position="9"/>
        <end position="123"/>
    </location>
</feature>
<evidence type="ECO:0000313" key="2">
    <source>
        <dbReference type="EMBL" id="KAF2131263.1"/>
    </source>
</evidence>
<accession>A0A6A6AJ65</accession>
<name>A0A6A6AJ65_9PLEO</name>
<keyword evidence="3" id="KW-1185">Reference proteome</keyword>
<reference evidence="2" key="1">
    <citation type="journal article" date="2020" name="Stud. Mycol.">
        <title>101 Dothideomycetes genomes: a test case for predicting lifestyles and emergence of pathogens.</title>
        <authorList>
            <person name="Haridas S."/>
            <person name="Albert R."/>
            <person name="Binder M."/>
            <person name="Bloem J."/>
            <person name="Labutti K."/>
            <person name="Salamov A."/>
            <person name="Andreopoulos B."/>
            <person name="Baker S."/>
            <person name="Barry K."/>
            <person name="Bills G."/>
            <person name="Bluhm B."/>
            <person name="Cannon C."/>
            <person name="Castanera R."/>
            <person name="Culley D."/>
            <person name="Daum C."/>
            <person name="Ezra D."/>
            <person name="Gonzalez J."/>
            <person name="Henrissat B."/>
            <person name="Kuo A."/>
            <person name="Liang C."/>
            <person name="Lipzen A."/>
            <person name="Lutzoni F."/>
            <person name="Magnuson J."/>
            <person name="Mondo S."/>
            <person name="Nolan M."/>
            <person name="Ohm R."/>
            <person name="Pangilinan J."/>
            <person name="Park H.-J."/>
            <person name="Ramirez L."/>
            <person name="Alfaro M."/>
            <person name="Sun H."/>
            <person name="Tritt A."/>
            <person name="Yoshinaga Y."/>
            <person name="Zwiers L.-H."/>
            <person name="Turgeon B."/>
            <person name="Goodwin S."/>
            <person name="Spatafora J."/>
            <person name="Crous P."/>
            <person name="Grigoriev I."/>
        </authorList>
    </citation>
    <scope>NUCLEOTIDE SEQUENCE</scope>
    <source>
        <strain evidence="2">CBS 119687</strain>
    </source>
</reference>
<gene>
    <name evidence="2" type="ORF">P153DRAFT_286725</name>
</gene>
<evidence type="ECO:0000259" key="1">
    <source>
        <dbReference type="Pfam" id="PF06985"/>
    </source>
</evidence>
<sequence length="133" mass="15194">MDDSLEHANVYISNTVMDAIEVVARLGQRYLWVDELCTVQSGDDEDKDTNMERMDQILNYALFTVIVADGSHADAGIKGIASRRDVGRQISEDGILKNARMVLPVNIKMRFEQWEERACAFQEKLLSRRLLVF</sequence>
<dbReference type="Pfam" id="PF06985">
    <property type="entry name" value="HET"/>
    <property type="match status" value="1"/>
</dbReference>
<feature type="non-terminal residue" evidence="2">
    <location>
        <position position="133"/>
    </location>
</feature>
<dbReference type="GeneID" id="54403918"/>
<dbReference type="Proteomes" id="UP000799771">
    <property type="component" value="Unassembled WGS sequence"/>
</dbReference>
<organism evidence="2 3">
    <name type="scientific">Dothidotthia symphoricarpi CBS 119687</name>
    <dbReference type="NCBI Taxonomy" id="1392245"/>
    <lineage>
        <taxon>Eukaryota</taxon>
        <taxon>Fungi</taxon>
        <taxon>Dikarya</taxon>
        <taxon>Ascomycota</taxon>
        <taxon>Pezizomycotina</taxon>
        <taxon>Dothideomycetes</taxon>
        <taxon>Pleosporomycetidae</taxon>
        <taxon>Pleosporales</taxon>
        <taxon>Dothidotthiaceae</taxon>
        <taxon>Dothidotthia</taxon>
    </lineage>
</organism>